<evidence type="ECO:0000256" key="3">
    <source>
        <dbReference type="ARBA" id="ARBA00011035"/>
    </source>
</evidence>
<gene>
    <name evidence="16" type="primary">SEC11C</name>
    <name evidence="16" type="ORF">MHBO_002573</name>
</gene>
<reference evidence="16 17" key="1">
    <citation type="journal article" date="2024" name="BMC Biol.">
        <title>Comparative genomics of Ascetosporea gives new insight into the evolutionary basis for animal parasitism in Rhizaria.</title>
        <authorList>
            <person name="Hiltunen Thoren M."/>
            <person name="Onut-Brannstrom I."/>
            <person name="Alfjorden A."/>
            <person name="Peckova H."/>
            <person name="Swords F."/>
            <person name="Hooper C."/>
            <person name="Holzer A.S."/>
            <person name="Bass D."/>
            <person name="Burki F."/>
        </authorList>
    </citation>
    <scope>NUCLEOTIDE SEQUENCE [LARGE SCALE GENOMIC DNA]</scope>
    <source>
        <strain evidence="16">20-A016</strain>
    </source>
</reference>
<dbReference type="Gene3D" id="2.10.109.10">
    <property type="entry name" value="Umud Fragment, subunit A"/>
    <property type="match status" value="1"/>
</dbReference>
<comment type="subcellular location">
    <subcellularLocation>
        <location evidence="2">Endoplasmic reticulum membrane</location>
        <topology evidence="2">Single-pass type II membrane protein</topology>
    </subcellularLocation>
</comment>
<dbReference type="Pfam" id="PF00717">
    <property type="entry name" value="Peptidase_S24"/>
    <property type="match status" value="1"/>
</dbReference>
<comment type="catalytic activity">
    <reaction evidence="1">
        <text>Cleavage of hydrophobic, N-terminal signal or leader sequences from secreted and periplasmic proteins.</text>
        <dbReference type="EC" id="3.4.21.89"/>
    </reaction>
</comment>
<evidence type="ECO:0000256" key="12">
    <source>
        <dbReference type="ARBA" id="ARBA00023136"/>
    </source>
</evidence>
<comment type="similarity">
    <text evidence="3">Belongs to the peptidase S26B family.</text>
</comment>
<comment type="caution">
    <text evidence="16">The sequence shown here is derived from an EMBL/GenBank/DDBJ whole genome shotgun (WGS) entry which is preliminary data.</text>
</comment>
<evidence type="ECO:0000256" key="5">
    <source>
        <dbReference type="ARBA" id="ARBA00019685"/>
    </source>
</evidence>
<dbReference type="SUPFAM" id="SSF51306">
    <property type="entry name" value="LexA/Signal peptidase"/>
    <property type="match status" value="1"/>
</dbReference>
<name>A0ABV2AMS9_9EUKA</name>
<evidence type="ECO:0000256" key="10">
    <source>
        <dbReference type="ARBA" id="ARBA00022824"/>
    </source>
</evidence>
<proteinExistence type="inferred from homology"/>
<keyword evidence="12 14" id="KW-0472">Membrane</keyword>
<evidence type="ECO:0000256" key="11">
    <source>
        <dbReference type="ARBA" id="ARBA00022989"/>
    </source>
</evidence>
<dbReference type="InterPro" id="IPR036286">
    <property type="entry name" value="LexA/Signal_pep-like_sf"/>
</dbReference>
<dbReference type="InterPro" id="IPR019533">
    <property type="entry name" value="Peptidase_S26"/>
</dbReference>
<accession>A0ABV2AMS9</accession>
<evidence type="ECO:0000256" key="6">
    <source>
        <dbReference type="ARBA" id="ARBA00021755"/>
    </source>
</evidence>
<keyword evidence="7" id="KW-0645">Protease</keyword>
<keyword evidence="17" id="KW-1185">Reference proteome</keyword>
<comment type="function">
    <text evidence="13">Catalytic component of the signal peptidase complex (SPC) which catalyzes the cleavage of N-terminal signal sequences from nascent proteins as they are translocated into the lumen of the endoplasmic reticulum. Specifically cleaves N-terminal signal peptides that contain a hydrophobic alpha-helix (h-region) shorter than 18-20 amino acids.</text>
</comment>
<evidence type="ECO:0000256" key="13">
    <source>
        <dbReference type="ARBA" id="ARBA00045533"/>
    </source>
</evidence>
<keyword evidence="8 14" id="KW-0812">Transmembrane</keyword>
<evidence type="ECO:0000313" key="17">
    <source>
        <dbReference type="Proteomes" id="UP001439008"/>
    </source>
</evidence>
<evidence type="ECO:0000259" key="15">
    <source>
        <dbReference type="Pfam" id="PF00717"/>
    </source>
</evidence>
<dbReference type="CDD" id="cd06530">
    <property type="entry name" value="S26_SPase_I"/>
    <property type="match status" value="1"/>
</dbReference>
<evidence type="ECO:0000256" key="4">
    <source>
        <dbReference type="ARBA" id="ARBA00013208"/>
    </source>
</evidence>
<dbReference type="InterPro" id="IPR015927">
    <property type="entry name" value="Peptidase_S24_S26A/B/C"/>
</dbReference>
<dbReference type="NCBIfam" id="TIGR02228">
    <property type="entry name" value="sigpep_I_arch"/>
    <property type="match status" value="1"/>
</dbReference>
<sequence>MDIIDTFIPGFSDQTKSVLRMDLRRQILKILAFAVTFMSAFLFWKFSMALTGSDSPGVVVLTQSMEPGFYRGDILFVVGPKNLRAGDIVVFQTAANDIPIVHRLMEIRETPNGRTYLTKGDNNKVNDRGLYSKDLWFLSEEHLQGKIVGYIPNLGYITIMISSTPTSRALAFALMGVYYIFSREEE</sequence>
<evidence type="ECO:0000256" key="14">
    <source>
        <dbReference type="SAM" id="Phobius"/>
    </source>
</evidence>
<evidence type="ECO:0000256" key="1">
    <source>
        <dbReference type="ARBA" id="ARBA00000677"/>
    </source>
</evidence>
<organism evidence="16 17">
    <name type="scientific">Bonamia ostreae</name>
    <dbReference type="NCBI Taxonomy" id="126728"/>
    <lineage>
        <taxon>Eukaryota</taxon>
        <taxon>Sar</taxon>
        <taxon>Rhizaria</taxon>
        <taxon>Endomyxa</taxon>
        <taxon>Ascetosporea</taxon>
        <taxon>Haplosporida</taxon>
        <taxon>Bonamia</taxon>
    </lineage>
</organism>
<feature type="domain" description="Peptidase S24/S26A/S26B/S26C" evidence="15">
    <location>
        <begin position="47"/>
        <end position="128"/>
    </location>
</feature>
<evidence type="ECO:0000256" key="7">
    <source>
        <dbReference type="ARBA" id="ARBA00022670"/>
    </source>
</evidence>
<feature type="transmembrane region" description="Helical" evidence="14">
    <location>
        <begin position="156"/>
        <end position="181"/>
    </location>
</feature>
<evidence type="ECO:0000313" key="16">
    <source>
        <dbReference type="EMBL" id="MES1920971.1"/>
    </source>
</evidence>
<feature type="transmembrane region" description="Helical" evidence="14">
    <location>
        <begin position="27"/>
        <end position="46"/>
    </location>
</feature>
<keyword evidence="9 16" id="KW-0378">Hydrolase</keyword>
<keyword evidence="10" id="KW-0256">Endoplasmic reticulum</keyword>
<dbReference type="Proteomes" id="UP001439008">
    <property type="component" value="Unassembled WGS sequence"/>
</dbReference>
<dbReference type="EC" id="3.4.21.89" evidence="4"/>
<dbReference type="PRINTS" id="PR00728">
    <property type="entry name" value="SIGNALPTASE"/>
</dbReference>
<dbReference type="PROSITE" id="PS00761">
    <property type="entry name" value="SPASE_I_3"/>
    <property type="match status" value="1"/>
</dbReference>
<dbReference type="InterPro" id="IPR001733">
    <property type="entry name" value="Peptidase_S26B"/>
</dbReference>
<dbReference type="EMBL" id="JBDODL010000987">
    <property type="protein sequence ID" value="MES1920971.1"/>
    <property type="molecule type" value="Genomic_DNA"/>
</dbReference>
<dbReference type="GO" id="GO:0009003">
    <property type="term" value="F:signal peptidase activity"/>
    <property type="evidence" value="ECO:0007669"/>
    <property type="project" value="UniProtKB-EC"/>
</dbReference>
<protein>
    <recommendedName>
        <fullName evidence="5">Signal peptidase complex catalytic subunit SEC11</fullName>
        <ecNumber evidence="4">3.4.21.89</ecNumber>
    </recommendedName>
    <alternativeName>
        <fullName evidence="6">Signal peptidase complex catalytic subunit sec11</fullName>
    </alternativeName>
</protein>
<dbReference type="PANTHER" id="PTHR10806">
    <property type="entry name" value="SIGNAL PEPTIDASE COMPLEX CATALYTIC SUBUNIT SEC11"/>
    <property type="match status" value="1"/>
</dbReference>
<dbReference type="PANTHER" id="PTHR10806:SF6">
    <property type="entry name" value="SIGNAL PEPTIDASE COMPLEX CATALYTIC SUBUNIT SEC11"/>
    <property type="match status" value="1"/>
</dbReference>
<evidence type="ECO:0000256" key="9">
    <source>
        <dbReference type="ARBA" id="ARBA00022801"/>
    </source>
</evidence>
<evidence type="ECO:0000256" key="2">
    <source>
        <dbReference type="ARBA" id="ARBA00004648"/>
    </source>
</evidence>
<dbReference type="InterPro" id="IPR019758">
    <property type="entry name" value="Pept_S26A_signal_pept_1_CS"/>
</dbReference>
<evidence type="ECO:0000256" key="8">
    <source>
        <dbReference type="ARBA" id="ARBA00022692"/>
    </source>
</evidence>
<keyword evidence="11 14" id="KW-1133">Transmembrane helix</keyword>